<dbReference type="Proteomes" id="UP000326570">
    <property type="component" value="Unassembled WGS sequence"/>
</dbReference>
<protein>
    <submittedName>
        <fullName evidence="3">CYTH domain-containing protein</fullName>
    </submittedName>
</protein>
<dbReference type="InterPro" id="IPR023577">
    <property type="entry name" value="CYTH_domain"/>
</dbReference>
<dbReference type="Gene3D" id="2.40.320.10">
    <property type="entry name" value="Hypothetical Protein Pfu-838710-001"/>
    <property type="match status" value="1"/>
</dbReference>
<comment type="caution">
    <text evidence="3">The sequence shown here is derived from an EMBL/GenBank/DDBJ whole genome shotgun (WGS) entry which is preliminary data.</text>
</comment>
<dbReference type="InterPro" id="IPR012042">
    <property type="entry name" value="NeuTTM/CthTTM-like"/>
</dbReference>
<proteinExistence type="predicted"/>
<sequence>MAVEIERKFLVNKVKWQEVIKPEGSYLRQGYLLTDPEKTIRVRVKKETGYLTIKGKNEGATRAEYEYPIPVKDAEELLDKFASACITKVRYEIPVDGKVWEVDEFSGENAGLILAEIELNAEEESFTLPDWVSEEVTHDKRYYNSQLSLLPYKDWQGK</sequence>
<dbReference type="SUPFAM" id="SSF55154">
    <property type="entry name" value="CYTH-like phosphatases"/>
    <property type="match status" value="1"/>
</dbReference>
<dbReference type="RefSeq" id="WP_150902262.1">
    <property type="nucleotide sequence ID" value="NZ_VTWT01000001.1"/>
</dbReference>
<keyword evidence="4" id="KW-1185">Reference proteome</keyword>
<evidence type="ECO:0000256" key="1">
    <source>
        <dbReference type="PIRSR" id="PIRSR016487-1"/>
    </source>
</evidence>
<dbReference type="AlphaFoldDB" id="A0A5N1JB76"/>
<evidence type="ECO:0000313" key="4">
    <source>
        <dbReference type="Proteomes" id="UP000326570"/>
    </source>
</evidence>
<dbReference type="InterPro" id="IPR033469">
    <property type="entry name" value="CYTH-like_dom_sf"/>
</dbReference>
<dbReference type="EMBL" id="VTWT01000001">
    <property type="protein sequence ID" value="KAA9346119.1"/>
    <property type="molecule type" value="Genomic_DNA"/>
</dbReference>
<dbReference type="PIRSF" id="PIRSF016487">
    <property type="entry name" value="CYTH_UCP016487"/>
    <property type="match status" value="1"/>
</dbReference>
<organism evidence="3 4">
    <name type="scientific">Adhaeribacter soli</name>
    <dbReference type="NCBI Taxonomy" id="2607655"/>
    <lineage>
        <taxon>Bacteria</taxon>
        <taxon>Pseudomonadati</taxon>
        <taxon>Bacteroidota</taxon>
        <taxon>Cytophagia</taxon>
        <taxon>Cytophagales</taxon>
        <taxon>Hymenobacteraceae</taxon>
        <taxon>Adhaeribacter</taxon>
    </lineage>
</organism>
<dbReference type="PROSITE" id="PS51707">
    <property type="entry name" value="CYTH"/>
    <property type="match status" value="1"/>
</dbReference>
<feature type="active site" description="Proton acceptor" evidence="1">
    <location>
        <position position="31"/>
    </location>
</feature>
<gene>
    <name evidence="3" type="ORF">F0P94_03285</name>
</gene>
<accession>A0A5N1JB76</accession>
<evidence type="ECO:0000313" key="3">
    <source>
        <dbReference type="EMBL" id="KAA9346119.1"/>
    </source>
</evidence>
<evidence type="ECO:0000259" key="2">
    <source>
        <dbReference type="PROSITE" id="PS51707"/>
    </source>
</evidence>
<dbReference type="Pfam" id="PF01928">
    <property type="entry name" value="CYTH"/>
    <property type="match status" value="1"/>
</dbReference>
<dbReference type="PANTHER" id="PTHR40114">
    <property type="entry name" value="SLR0698 PROTEIN"/>
    <property type="match status" value="1"/>
</dbReference>
<name>A0A5N1JB76_9BACT</name>
<reference evidence="3 4" key="1">
    <citation type="submission" date="2019-09" db="EMBL/GenBank/DDBJ databases">
        <title>Genome sequence of Adhaeribacter sp. M2.</title>
        <authorList>
            <person name="Srinivasan S."/>
        </authorList>
    </citation>
    <scope>NUCLEOTIDE SEQUENCE [LARGE SCALE GENOMIC DNA]</scope>
    <source>
        <strain evidence="3 4">M2</strain>
    </source>
</reference>
<dbReference type="PANTHER" id="PTHR40114:SF1">
    <property type="entry name" value="SLR0698 PROTEIN"/>
    <property type="match status" value="1"/>
</dbReference>
<dbReference type="SMART" id="SM01118">
    <property type="entry name" value="CYTH"/>
    <property type="match status" value="1"/>
</dbReference>
<feature type="domain" description="CYTH" evidence="2">
    <location>
        <begin position="2"/>
        <end position="149"/>
    </location>
</feature>
<dbReference type="CDD" id="cd07891">
    <property type="entry name" value="CYTH-like_CthTTM-like_1"/>
    <property type="match status" value="1"/>
</dbReference>